<sequence>MKLLKFFIKLFLIGFLPLIAIDGARKLDLRLDPRSQNAYIATIIDKTKMLATVPTPRLVLMSGSSMAFGIDSDLLENDLKLPVVNAALHYNFGSRYMMEELKTYLKKGDVVLLSLEYMVTSEGKYDEQLIAADFYPPSKEWIHFLSITEKMGAYAVHRLTDCRLIIGEAINHSRSKPISIADTTSIFYRNCFSPKGDLLCHLNNPKTEIVYPILSSSDFTEQIKDLNDFYAFAQKKGAKVYFTFPCLAQKSYEENMDTIRKISQQLQKELKIPILGTAENALMDDAFFYDNAYHPNAKGREIFTKRLLELFENNGFPQKNEIPE</sequence>
<protein>
    <recommendedName>
        <fullName evidence="3">GDSL-like Lipase/Acylhydrolase family protein</fullName>
    </recommendedName>
</protein>
<evidence type="ECO:0000313" key="1">
    <source>
        <dbReference type="EMBL" id="MBB6005236.1"/>
    </source>
</evidence>
<gene>
    <name evidence="1" type="ORF">HNP25_003908</name>
</gene>
<dbReference type="AlphaFoldDB" id="A0A841EQN4"/>
<reference evidence="1 2" key="1">
    <citation type="submission" date="2020-08" db="EMBL/GenBank/DDBJ databases">
        <title>Functional genomics of gut bacteria from endangered species of beetles.</title>
        <authorList>
            <person name="Carlos-Shanley C."/>
        </authorList>
    </citation>
    <scope>NUCLEOTIDE SEQUENCE [LARGE SCALE GENOMIC DNA]</scope>
    <source>
        <strain evidence="1 2">S00070</strain>
    </source>
</reference>
<keyword evidence="2" id="KW-1185">Reference proteome</keyword>
<comment type="caution">
    <text evidence="1">The sequence shown here is derived from an EMBL/GenBank/DDBJ whole genome shotgun (WGS) entry which is preliminary data.</text>
</comment>
<evidence type="ECO:0000313" key="2">
    <source>
        <dbReference type="Proteomes" id="UP000524404"/>
    </source>
</evidence>
<proteinExistence type="predicted"/>
<dbReference type="RefSeq" id="WP_184136873.1">
    <property type="nucleotide sequence ID" value="NZ_JACHKT010000038.1"/>
</dbReference>
<organism evidence="1 2">
    <name type="scientific">Arcicella rosea</name>
    <dbReference type="NCBI Taxonomy" id="502909"/>
    <lineage>
        <taxon>Bacteria</taxon>
        <taxon>Pseudomonadati</taxon>
        <taxon>Bacteroidota</taxon>
        <taxon>Cytophagia</taxon>
        <taxon>Cytophagales</taxon>
        <taxon>Flectobacillaceae</taxon>
        <taxon>Arcicella</taxon>
    </lineage>
</organism>
<dbReference type="SUPFAM" id="SSF52266">
    <property type="entry name" value="SGNH hydrolase"/>
    <property type="match status" value="1"/>
</dbReference>
<name>A0A841EQN4_9BACT</name>
<dbReference type="Proteomes" id="UP000524404">
    <property type="component" value="Unassembled WGS sequence"/>
</dbReference>
<accession>A0A841EQN4</accession>
<evidence type="ECO:0008006" key="3">
    <source>
        <dbReference type="Google" id="ProtNLM"/>
    </source>
</evidence>
<dbReference type="EMBL" id="JACHKT010000038">
    <property type="protein sequence ID" value="MBB6005236.1"/>
    <property type="molecule type" value="Genomic_DNA"/>
</dbReference>